<organism evidence="1 2">
    <name type="scientific">Racocetra fulgida</name>
    <dbReference type="NCBI Taxonomy" id="60492"/>
    <lineage>
        <taxon>Eukaryota</taxon>
        <taxon>Fungi</taxon>
        <taxon>Fungi incertae sedis</taxon>
        <taxon>Mucoromycota</taxon>
        <taxon>Glomeromycotina</taxon>
        <taxon>Glomeromycetes</taxon>
        <taxon>Diversisporales</taxon>
        <taxon>Gigasporaceae</taxon>
        <taxon>Racocetra</taxon>
    </lineage>
</organism>
<dbReference type="Proteomes" id="UP000789396">
    <property type="component" value="Unassembled WGS sequence"/>
</dbReference>
<feature type="non-terminal residue" evidence="1">
    <location>
        <position position="120"/>
    </location>
</feature>
<evidence type="ECO:0000313" key="1">
    <source>
        <dbReference type="EMBL" id="CAG8815125.1"/>
    </source>
</evidence>
<dbReference type="EMBL" id="CAJVPZ010090785">
    <property type="protein sequence ID" value="CAG8815125.1"/>
    <property type="molecule type" value="Genomic_DNA"/>
</dbReference>
<sequence>MSKSGTISLKKSAEEGRRIFKNKIDGVRIVFEKWQSENIRVLFIKDNKIIDVPNGYKFRYSYGDKYEDTEKGANVNGIPCYMLSNDLYNYKIFYNDVVIFNFYNMMQFSIWKDKTIFGYN</sequence>
<gene>
    <name evidence="1" type="ORF">RFULGI_LOCUS19171</name>
</gene>
<accession>A0A9N9K9Q0</accession>
<evidence type="ECO:0000313" key="2">
    <source>
        <dbReference type="Proteomes" id="UP000789396"/>
    </source>
</evidence>
<protein>
    <submittedName>
        <fullName evidence="1">15521_t:CDS:1</fullName>
    </submittedName>
</protein>
<comment type="caution">
    <text evidence="1">The sequence shown here is derived from an EMBL/GenBank/DDBJ whole genome shotgun (WGS) entry which is preliminary data.</text>
</comment>
<dbReference type="OrthoDB" id="10366087at2759"/>
<reference evidence="1" key="1">
    <citation type="submission" date="2021-06" db="EMBL/GenBank/DDBJ databases">
        <authorList>
            <person name="Kallberg Y."/>
            <person name="Tangrot J."/>
            <person name="Rosling A."/>
        </authorList>
    </citation>
    <scope>NUCLEOTIDE SEQUENCE</scope>
    <source>
        <strain evidence="1">IN212</strain>
    </source>
</reference>
<dbReference type="AlphaFoldDB" id="A0A9N9K9Q0"/>
<name>A0A9N9K9Q0_9GLOM</name>
<keyword evidence="2" id="KW-1185">Reference proteome</keyword>
<proteinExistence type="predicted"/>